<sequence>MGGPPPPSRSPHAASHRQKKEEGLPSLPDIYAIGFQELDLRAEALLLGNTDMGAPWEAHILRCLERVENYTLLVSKQLVGMFLLVFMKESLTRFVVDVQTSQATTGIMGVMGNKGAVAVRVTLKNSTFCFINCHLNAHLENVLRRNQDYHDIIRRVFFRANSTGEETVTLMDHDHIFWMGDLNYRIEGISNNEVRTAIGSGNLDKLVDFDQLRRQVEQGLAFTEFSEGPLTFDPTYKYDNESIYYDTSEKRRVPAWCDRVLYRSKSAQLVGYRRHELMTSDHRPVSAIFAVDVKYTETEERSRVYNDICKQLDKLENEMLPDVTLQINEQNLVQFQNVYFLTSMTKTVTAVNTGQVTAKFKFVPKLNQRRFCQPWLRVSPSVGMMIPGESVTINLTVLVDKETAPALNMGNDKLEDIVIFHIENGKDYFINVTGDYNKTCFSCPLDYLTRFRSPIRTGAMDQGGDRLSIPKELWRIVDHLFRTGTEEEDLFLMSGVDTEMEQIRECLDTGKSFDDMAFNPHSMAEALIRFFEYLPKPVIPPHLIPKLLQVAGDQSACKKILAPAIPEVHYQVFFYITLFLKELLKKSSKNKLTAEKLGMVFARVLLGDAATITQQQKLACMTSFL</sequence>
<organism evidence="7">
    <name type="scientific">Paramoeba aestuarina</name>
    <dbReference type="NCBI Taxonomy" id="180227"/>
    <lineage>
        <taxon>Eukaryota</taxon>
        <taxon>Amoebozoa</taxon>
        <taxon>Discosea</taxon>
        <taxon>Flabellinia</taxon>
        <taxon>Dactylopodida</taxon>
        <taxon>Paramoebidae</taxon>
        <taxon>Paramoeba</taxon>
    </lineage>
</organism>
<dbReference type="Gene3D" id="2.60.40.10">
    <property type="entry name" value="Immunoglobulins"/>
    <property type="match status" value="1"/>
</dbReference>
<dbReference type="SUPFAM" id="SSF56219">
    <property type="entry name" value="DNase I-like"/>
    <property type="match status" value="1"/>
</dbReference>
<dbReference type="PANTHER" id="PTHR11200:SF300">
    <property type="entry name" value="TYPE II INOSITOL 1,4,5-TRISPHOSPHATE 5-PHOSPHATASE"/>
    <property type="match status" value="1"/>
</dbReference>
<feature type="domain" description="Rho-GAP" evidence="6">
    <location>
        <begin position="453"/>
        <end position="625"/>
    </location>
</feature>
<dbReference type="AlphaFoldDB" id="A0A7S4P4K0"/>
<evidence type="ECO:0000256" key="4">
    <source>
        <dbReference type="ARBA" id="ARBA00023329"/>
    </source>
</evidence>
<dbReference type="Gene3D" id="1.10.555.10">
    <property type="entry name" value="Rho GTPase activation protein"/>
    <property type="match status" value="1"/>
</dbReference>
<dbReference type="FunFam" id="1.10.555.10:FF:000012">
    <property type="entry name" value="Putative inositol polyphosphate 5-phosphatase OCRL-1"/>
    <property type="match status" value="1"/>
</dbReference>
<dbReference type="InterPro" id="IPR036691">
    <property type="entry name" value="Endo/exonu/phosph_ase_sf"/>
</dbReference>
<name>A0A7S4P4K0_9EUKA</name>
<evidence type="ECO:0000256" key="2">
    <source>
        <dbReference type="ARBA" id="ARBA00004580"/>
    </source>
</evidence>
<dbReference type="Pfam" id="PF00620">
    <property type="entry name" value="RhoGAP"/>
    <property type="match status" value="1"/>
</dbReference>
<protein>
    <recommendedName>
        <fullName evidence="6">Rho-GAP domain-containing protein</fullName>
    </recommendedName>
</protein>
<keyword evidence="4" id="KW-0968">Cytoplasmic vesicle</keyword>
<keyword evidence="3" id="KW-0967">Endosome</keyword>
<dbReference type="PANTHER" id="PTHR11200">
    <property type="entry name" value="INOSITOL 5-PHOSPHATASE"/>
    <property type="match status" value="1"/>
</dbReference>
<dbReference type="EMBL" id="HBKR01028907">
    <property type="protein sequence ID" value="CAE2323238.1"/>
    <property type="molecule type" value="Transcribed_RNA"/>
</dbReference>
<evidence type="ECO:0000256" key="3">
    <source>
        <dbReference type="ARBA" id="ARBA00022753"/>
    </source>
</evidence>
<dbReference type="GO" id="GO:0007165">
    <property type="term" value="P:signal transduction"/>
    <property type="evidence" value="ECO:0007669"/>
    <property type="project" value="InterPro"/>
</dbReference>
<dbReference type="InterPro" id="IPR046985">
    <property type="entry name" value="IP5"/>
</dbReference>
<reference evidence="7" key="1">
    <citation type="submission" date="2021-01" db="EMBL/GenBank/DDBJ databases">
        <authorList>
            <person name="Corre E."/>
            <person name="Pelletier E."/>
            <person name="Niang G."/>
            <person name="Scheremetjew M."/>
            <person name="Finn R."/>
            <person name="Kale V."/>
            <person name="Holt S."/>
            <person name="Cochrane G."/>
            <person name="Meng A."/>
            <person name="Brown T."/>
            <person name="Cohen L."/>
        </authorList>
    </citation>
    <scope>NUCLEOTIDE SEQUENCE</scope>
    <source>
        <strain evidence="7">SoJaBio B1-5/56/2</strain>
    </source>
</reference>
<dbReference type="InterPro" id="IPR047078">
    <property type="entry name" value="RhoGAP_OCRL1"/>
</dbReference>
<dbReference type="CDD" id="cd04380">
    <property type="entry name" value="RhoGAP_OCRL1"/>
    <property type="match status" value="1"/>
</dbReference>
<dbReference type="Gene3D" id="3.60.10.10">
    <property type="entry name" value="Endonuclease/exonuclease/phosphatase"/>
    <property type="match status" value="1"/>
</dbReference>
<evidence type="ECO:0000256" key="5">
    <source>
        <dbReference type="SAM" id="MobiDB-lite"/>
    </source>
</evidence>
<accession>A0A7S4P4K0</accession>
<feature type="region of interest" description="Disordered" evidence="5">
    <location>
        <begin position="1"/>
        <end position="22"/>
    </location>
</feature>
<dbReference type="GO" id="GO:0031901">
    <property type="term" value="C:early endosome membrane"/>
    <property type="evidence" value="ECO:0007669"/>
    <property type="project" value="UniProtKB-SubCell"/>
</dbReference>
<dbReference type="PROSITE" id="PS50238">
    <property type="entry name" value="RHOGAP"/>
    <property type="match status" value="1"/>
</dbReference>
<proteinExistence type="predicted"/>
<dbReference type="Pfam" id="PF22669">
    <property type="entry name" value="Exo_endo_phos2"/>
    <property type="match status" value="1"/>
</dbReference>
<evidence type="ECO:0000259" key="6">
    <source>
        <dbReference type="PROSITE" id="PS50238"/>
    </source>
</evidence>
<evidence type="ECO:0000256" key="1">
    <source>
        <dbReference type="ARBA" id="ARBA00004146"/>
    </source>
</evidence>
<dbReference type="GO" id="GO:0046856">
    <property type="term" value="P:phosphatidylinositol dephosphorylation"/>
    <property type="evidence" value="ECO:0007669"/>
    <property type="project" value="InterPro"/>
</dbReference>
<gene>
    <name evidence="7" type="ORF">NAES01612_LOCUS18872</name>
</gene>
<dbReference type="SMART" id="SM00324">
    <property type="entry name" value="RhoGAP"/>
    <property type="match status" value="1"/>
</dbReference>
<dbReference type="InterPro" id="IPR013783">
    <property type="entry name" value="Ig-like_fold"/>
</dbReference>
<dbReference type="GO" id="GO:0030670">
    <property type="term" value="C:phagocytic vesicle membrane"/>
    <property type="evidence" value="ECO:0007669"/>
    <property type="project" value="UniProtKB-SubCell"/>
</dbReference>
<dbReference type="InterPro" id="IPR048869">
    <property type="entry name" value="OCRL-1_2_ASH"/>
</dbReference>
<dbReference type="SMART" id="SM00128">
    <property type="entry name" value="IPPc"/>
    <property type="match status" value="1"/>
</dbReference>
<dbReference type="SUPFAM" id="SSF48350">
    <property type="entry name" value="GTPase activation domain, GAP"/>
    <property type="match status" value="1"/>
</dbReference>
<evidence type="ECO:0000313" key="7">
    <source>
        <dbReference type="EMBL" id="CAE2323238.1"/>
    </source>
</evidence>
<dbReference type="InterPro" id="IPR000198">
    <property type="entry name" value="RhoGAP_dom"/>
</dbReference>
<dbReference type="Pfam" id="PF21310">
    <property type="entry name" value="OCRL-like_ASH"/>
    <property type="match status" value="1"/>
</dbReference>
<comment type="subcellular location">
    <subcellularLocation>
        <location evidence="2">Cytoplasmic vesicle</location>
        <location evidence="2">Phagosome membrane</location>
    </subcellularLocation>
    <subcellularLocation>
        <location evidence="1">Early endosome membrane</location>
    </subcellularLocation>
</comment>
<dbReference type="InterPro" id="IPR000300">
    <property type="entry name" value="IPPc"/>
</dbReference>
<dbReference type="InterPro" id="IPR008936">
    <property type="entry name" value="Rho_GTPase_activation_prot"/>
</dbReference>
<dbReference type="FunFam" id="2.60.40.10:FF:000132">
    <property type="entry name" value="Inositol polyphosphate 5-phosphatase OCRL-1 isoform b"/>
    <property type="match status" value="1"/>
</dbReference>
<dbReference type="GO" id="GO:0004439">
    <property type="term" value="F:phosphatidylinositol-4,5-bisphosphate 5-phosphatase activity"/>
    <property type="evidence" value="ECO:0007669"/>
    <property type="project" value="TreeGrafter"/>
</dbReference>